<dbReference type="AlphaFoldDB" id="A0A8H7BD11"/>
<accession>A0A8H7BD11</accession>
<keyword evidence="3" id="KW-1185">Reference proteome</keyword>
<name>A0A8H7BD11_9FUNG</name>
<feature type="region of interest" description="Disordered" evidence="1">
    <location>
        <begin position="1"/>
        <end position="20"/>
    </location>
</feature>
<protein>
    <submittedName>
        <fullName evidence="2">Uncharacterized protein</fullName>
    </submittedName>
</protein>
<evidence type="ECO:0000256" key="1">
    <source>
        <dbReference type="SAM" id="MobiDB-lite"/>
    </source>
</evidence>
<comment type="caution">
    <text evidence="2">The sequence shown here is derived from an EMBL/GenBank/DDBJ whole genome shotgun (WGS) entry which is preliminary data.</text>
</comment>
<organism evidence="2 3">
    <name type="scientific">Apophysomyces ossiformis</name>
    <dbReference type="NCBI Taxonomy" id="679940"/>
    <lineage>
        <taxon>Eukaryota</taxon>
        <taxon>Fungi</taxon>
        <taxon>Fungi incertae sedis</taxon>
        <taxon>Mucoromycota</taxon>
        <taxon>Mucoromycotina</taxon>
        <taxon>Mucoromycetes</taxon>
        <taxon>Mucorales</taxon>
        <taxon>Mucorineae</taxon>
        <taxon>Mucoraceae</taxon>
        <taxon>Apophysomyces</taxon>
    </lineage>
</organism>
<proteinExistence type="predicted"/>
<sequence>MDKHKNRKRPIEEEVDDFQPPIIIHRKTHSVGPTAKKKKGKEKVIDSADVAQKDAYETVSSLHKYTESIPEAGPLSVKKSKALIKAEKAYEKRNAKYEAKAELQQASVHEKLSSGKALRCPTCGGTDHQRSTSKLCKDPTTKRKPPKNFNQTRVIKASLSNTCQSTSFVANVRECRFPRSPHQLCYTLFALIAGEAHNADESLKNEFATFQENLESKFKSKGFMTVVSSAAKEYEEAIRNHVCANFQKKTTQYLLICMSDKNDEAFWESSTVKDRNTMAEYMYKKICDMIVNGLHQLTKIKAL</sequence>
<gene>
    <name evidence="2" type="ORF">EC973_008073</name>
</gene>
<dbReference type="OrthoDB" id="2278014at2759"/>
<evidence type="ECO:0000313" key="2">
    <source>
        <dbReference type="EMBL" id="KAF7720490.1"/>
    </source>
</evidence>
<dbReference type="Proteomes" id="UP000605846">
    <property type="component" value="Unassembled WGS sequence"/>
</dbReference>
<dbReference type="EMBL" id="JABAYA010000658">
    <property type="protein sequence ID" value="KAF7720490.1"/>
    <property type="molecule type" value="Genomic_DNA"/>
</dbReference>
<reference evidence="2" key="1">
    <citation type="submission" date="2020-01" db="EMBL/GenBank/DDBJ databases">
        <title>Genome Sequencing of Three Apophysomyces-Like Fungal Strains Confirms a Novel Fungal Genus in the Mucoromycota with divergent Burkholderia-like Endosymbiotic Bacteria.</title>
        <authorList>
            <person name="Stajich J.E."/>
            <person name="Macias A.M."/>
            <person name="Carter-House D."/>
            <person name="Lovett B."/>
            <person name="Kasson L.R."/>
            <person name="Berry K."/>
            <person name="Grigoriev I."/>
            <person name="Chang Y."/>
            <person name="Spatafora J."/>
            <person name="Kasson M.T."/>
        </authorList>
    </citation>
    <scope>NUCLEOTIDE SEQUENCE</scope>
    <source>
        <strain evidence="2">NRRL A-21654</strain>
    </source>
</reference>
<evidence type="ECO:0000313" key="3">
    <source>
        <dbReference type="Proteomes" id="UP000605846"/>
    </source>
</evidence>